<reference evidence="1" key="1">
    <citation type="submission" date="2019-10" db="EMBL/GenBank/DDBJ databases">
        <authorList>
            <consortium name="DOE Joint Genome Institute"/>
            <person name="Kuo A."/>
            <person name="Miyauchi S."/>
            <person name="Kiss E."/>
            <person name="Drula E."/>
            <person name="Kohler A."/>
            <person name="Sanchez-Garcia M."/>
            <person name="Andreopoulos B."/>
            <person name="Barry K.W."/>
            <person name="Bonito G."/>
            <person name="Buee M."/>
            <person name="Carver A."/>
            <person name="Chen C."/>
            <person name="Cichocki N."/>
            <person name="Clum A."/>
            <person name="Culley D."/>
            <person name="Crous P.W."/>
            <person name="Fauchery L."/>
            <person name="Girlanda M."/>
            <person name="Hayes R."/>
            <person name="Keri Z."/>
            <person name="Labutti K."/>
            <person name="Lipzen A."/>
            <person name="Lombard V."/>
            <person name="Magnuson J."/>
            <person name="Maillard F."/>
            <person name="Morin E."/>
            <person name="Murat C."/>
            <person name="Nolan M."/>
            <person name="Ohm R."/>
            <person name="Pangilinan J."/>
            <person name="Pereira M."/>
            <person name="Perotto S."/>
            <person name="Peter M."/>
            <person name="Riley R."/>
            <person name="Sitrit Y."/>
            <person name="Stielow B."/>
            <person name="Szollosi G."/>
            <person name="Zifcakova L."/>
            <person name="Stursova M."/>
            <person name="Spatafora J.W."/>
            <person name="Tedersoo L."/>
            <person name="Vaario L.-M."/>
            <person name="Yamada A."/>
            <person name="Yan M."/>
            <person name="Wang P."/>
            <person name="Xu J."/>
            <person name="Bruns T."/>
            <person name="Baldrian P."/>
            <person name="Vilgalys R."/>
            <person name="Henrissat B."/>
            <person name="Grigoriev I.V."/>
            <person name="Hibbett D."/>
            <person name="Nagy L.G."/>
            <person name="Martin F.M."/>
        </authorList>
    </citation>
    <scope>NUCLEOTIDE SEQUENCE</scope>
    <source>
        <strain evidence="1">P2</strain>
    </source>
</reference>
<proteinExistence type="predicted"/>
<organism evidence="1 2">
    <name type="scientific">Thelephora ganbajun</name>
    <name type="common">Ganba fungus</name>
    <dbReference type="NCBI Taxonomy" id="370292"/>
    <lineage>
        <taxon>Eukaryota</taxon>
        <taxon>Fungi</taxon>
        <taxon>Dikarya</taxon>
        <taxon>Basidiomycota</taxon>
        <taxon>Agaricomycotina</taxon>
        <taxon>Agaricomycetes</taxon>
        <taxon>Thelephorales</taxon>
        <taxon>Thelephoraceae</taxon>
        <taxon>Thelephora</taxon>
    </lineage>
</organism>
<accession>A0ACB6Z7W6</accession>
<gene>
    <name evidence="1" type="ORF">BDM02DRAFT_489896</name>
</gene>
<evidence type="ECO:0000313" key="1">
    <source>
        <dbReference type="EMBL" id="KAF9645604.1"/>
    </source>
</evidence>
<reference evidence="1" key="2">
    <citation type="journal article" date="2020" name="Nat. Commun.">
        <title>Large-scale genome sequencing of mycorrhizal fungi provides insights into the early evolution of symbiotic traits.</title>
        <authorList>
            <person name="Miyauchi S."/>
            <person name="Kiss E."/>
            <person name="Kuo A."/>
            <person name="Drula E."/>
            <person name="Kohler A."/>
            <person name="Sanchez-Garcia M."/>
            <person name="Morin E."/>
            <person name="Andreopoulos B."/>
            <person name="Barry K.W."/>
            <person name="Bonito G."/>
            <person name="Buee M."/>
            <person name="Carver A."/>
            <person name="Chen C."/>
            <person name="Cichocki N."/>
            <person name="Clum A."/>
            <person name="Culley D."/>
            <person name="Crous P.W."/>
            <person name="Fauchery L."/>
            <person name="Girlanda M."/>
            <person name="Hayes R.D."/>
            <person name="Keri Z."/>
            <person name="LaButti K."/>
            <person name="Lipzen A."/>
            <person name="Lombard V."/>
            <person name="Magnuson J."/>
            <person name="Maillard F."/>
            <person name="Murat C."/>
            <person name="Nolan M."/>
            <person name="Ohm R.A."/>
            <person name="Pangilinan J."/>
            <person name="Pereira M.F."/>
            <person name="Perotto S."/>
            <person name="Peter M."/>
            <person name="Pfister S."/>
            <person name="Riley R."/>
            <person name="Sitrit Y."/>
            <person name="Stielow J.B."/>
            <person name="Szollosi G."/>
            <person name="Zifcakova L."/>
            <person name="Stursova M."/>
            <person name="Spatafora J.W."/>
            <person name="Tedersoo L."/>
            <person name="Vaario L.M."/>
            <person name="Yamada A."/>
            <person name="Yan M."/>
            <person name="Wang P."/>
            <person name="Xu J."/>
            <person name="Bruns T."/>
            <person name="Baldrian P."/>
            <person name="Vilgalys R."/>
            <person name="Dunand C."/>
            <person name="Henrissat B."/>
            <person name="Grigoriev I.V."/>
            <person name="Hibbett D."/>
            <person name="Nagy L.G."/>
            <person name="Martin F.M."/>
        </authorList>
    </citation>
    <scope>NUCLEOTIDE SEQUENCE</scope>
    <source>
        <strain evidence="1">P2</strain>
    </source>
</reference>
<name>A0ACB6Z7W6_THEGA</name>
<dbReference type="Proteomes" id="UP000886501">
    <property type="component" value="Unassembled WGS sequence"/>
</dbReference>
<evidence type="ECO:0000313" key="2">
    <source>
        <dbReference type="Proteomes" id="UP000886501"/>
    </source>
</evidence>
<protein>
    <submittedName>
        <fullName evidence="1">Uncharacterized protein</fullName>
    </submittedName>
</protein>
<sequence length="261" mass="29295">MNKFARSLPLGHLLRESSPCPSHLTRDQRSSCFHDPSWRSLFFYLCTDEISFAPLTSQGIDSRLAYILENASDTPPPCSPKSVYILASLLNLQPLSDLALRDIESKLSENNIVEEFFSRVSSTQREVLEMECRLFFSRFKNQATVLRMQEKIASIGASRAVHQADAFKLGLQAALDFKKRDSRAELGGVMLRCPGHDCPGNKSYTSYSPEGVPNSEFCQPCFEIGRKCLLICTGCGYERTGRDLWCQRCGKRFVLVVSSPS</sequence>
<keyword evidence="2" id="KW-1185">Reference proteome</keyword>
<comment type="caution">
    <text evidence="1">The sequence shown here is derived from an EMBL/GenBank/DDBJ whole genome shotgun (WGS) entry which is preliminary data.</text>
</comment>
<dbReference type="EMBL" id="MU118084">
    <property type="protein sequence ID" value="KAF9645604.1"/>
    <property type="molecule type" value="Genomic_DNA"/>
</dbReference>